<evidence type="ECO:0000313" key="4">
    <source>
        <dbReference type="WBParaSite" id="SSLN_0001239801-mRNA-1"/>
    </source>
</evidence>
<organism evidence="4">
    <name type="scientific">Schistocephalus solidus</name>
    <name type="common">Tapeworm</name>
    <dbReference type="NCBI Taxonomy" id="70667"/>
    <lineage>
        <taxon>Eukaryota</taxon>
        <taxon>Metazoa</taxon>
        <taxon>Spiralia</taxon>
        <taxon>Lophotrochozoa</taxon>
        <taxon>Platyhelminthes</taxon>
        <taxon>Cestoda</taxon>
        <taxon>Eucestoda</taxon>
        <taxon>Diphyllobothriidea</taxon>
        <taxon>Diphyllobothriidae</taxon>
        <taxon>Schistocephalus</taxon>
    </lineage>
</organism>
<proteinExistence type="predicted"/>
<feature type="compositionally biased region" description="Basic and acidic residues" evidence="1">
    <location>
        <begin position="120"/>
        <end position="129"/>
    </location>
</feature>
<protein>
    <submittedName>
        <fullName evidence="4">Endo/exonuclease/phosphatase domain-containing protein</fullName>
    </submittedName>
</protein>
<name>A0A183T650_SCHSO</name>
<evidence type="ECO:0000313" key="2">
    <source>
        <dbReference type="EMBL" id="VDL98333.1"/>
    </source>
</evidence>
<accession>A0A183T650</accession>
<dbReference type="Proteomes" id="UP000275846">
    <property type="component" value="Unassembled WGS sequence"/>
</dbReference>
<reference evidence="4" key="1">
    <citation type="submission" date="2016-06" db="UniProtKB">
        <authorList>
            <consortium name="WormBaseParasite"/>
        </authorList>
    </citation>
    <scope>IDENTIFICATION</scope>
</reference>
<sequence length="166" mass="17943">MGPGDNAEYKYSSNRPERRTALVARELARYKVDIVALSETRFSEHGQLEEVGEATPSSGVAGQRQSDAMLGINDRLISLRLPLRGDKFTTSAYATSTTSSDAAKGKFYEDLHAHLATMPKADKNLRRTPPDSGQHLPPPDAAKGDLGKPPVETLAPLGLCSRPDAR</sequence>
<reference evidence="2 3" key="2">
    <citation type="submission" date="2018-11" db="EMBL/GenBank/DDBJ databases">
        <authorList>
            <consortium name="Pathogen Informatics"/>
        </authorList>
    </citation>
    <scope>NUCLEOTIDE SEQUENCE [LARGE SCALE GENOMIC DNA]</scope>
    <source>
        <strain evidence="2 3">NST_G2</strain>
    </source>
</reference>
<dbReference type="EMBL" id="UYSU01036906">
    <property type="protein sequence ID" value="VDL98333.1"/>
    <property type="molecule type" value="Genomic_DNA"/>
</dbReference>
<dbReference type="WBParaSite" id="SSLN_0001239801-mRNA-1">
    <property type="protein sequence ID" value="SSLN_0001239801-mRNA-1"/>
    <property type="gene ID" value="SSLN_0001239801"/>
</dbReference>
<evidence type="ECO:0000313" key="3">
    <source>
        <dbReference type="Proteomes" id="UP000275846"/>
    </source>
</evidence>
<feature type="region of interest" description="Disordered" evidence="1">
    <location>
        <begin position="118"/>
        <end position="166"/>
    </location>
</feature>
<gene>
    <name evidence="2" type="ORF">SSLN_LOCUS11948</name>
</gene>
<evidence type="ECO:0000256" key="1">
    <source>
        <dbReference type="SAM" id="MobiDB-lite"/>
    </source>
</evidence>
<keyword evidence="3" id="KW-1185">Reference proteome</keyword>
<dbReference type="AlphaFoldDB" id="A0A183T650"/>